<keyword evidence="1" id="KW-0732">Signal</keyword>
<organism evidence="2 3">
    <name type="scientific">Flavobacterium stagni</name>
    <dbReference type="NCBI Taxonomy" id="2506421"/>
    <lineage>
        <taxon>Bacteria</taxon>
        <taxon>Pseudomonadati</taxon>
        <taxon>Bacteroidota</taxon>
        <taxon>Flavobacteriia</taxon>
        <taxon>Flavobacteriales</taxon>
        <taxon>Flavobacteriaceae</taxon>
        <taxon>Flavobacterium</taxon>
    </lineage>
</organism>
<gene>
    <name evidence="2" type="ORF">EQG61_12660</name>
</gene>
<sequence>MKRRINKGIVVMLAIMSLGIVACKENQAERKTSAKVDGIQQKESAKAQRKKWEASPEGIQYKKWEASPEGKKIHASLTKIQPRLKTFAPLKAVVTSLTFERVKGQKSGPKWLLVAIDGDTYMLQFSLKDFQRLKSLNVQDSLIIKSRYGSFSPNHPYLILSSDYIAKGDKVLFKRDTSKDKKC</sequence>
<evidence type="ECO:0008006" key="4">
    <source>
        <dbReference type="Google" id="ProtNLM"/>
    </source>
</evidence>
<dbReference type="AlphaFoldDB" id="A0A4Q1K4K9"/>
<dbReference type="OrthoDB" id="1341062at2"/>
<comment type="caution">
    <text evidence="2">The sequence shown here is derived from an EMBL/GenBank/DDBJ whole genome shotgun (WGS) entry which is preliminary data.</text>
</comment>
<reference evidence="3" key="1">
    <citation type="submission" date="2019-01" db="EMBL/GenBank/DDBJ databases">
        <title>Cytophagaceae bacterium strain CAR-16.</title>
        <authorList>
            <person name="Chen W.-M."/>
        </authorList>
    </citation>
    <scope>NUCLEOTIDE SEQUENCE [LARGE SCALE GENOMIC DNA]</scope>
    <source>
        <strain evidence="3">WWJ-16</strain>
    </source>
</reference>
<accession>A0A4Q1K4K9</accession>
<protein>
    <recommendedName>
        <fullName evidence="4">Lipoprotein</fullName>
    </recommendedName>
</protein>
<evidence type="ECO:0000313" key="3">
    <source>
        <dbReference type="Proteomes" id="UP000289857"/>
    </source>
</evidence>
<feature type="signal peptide" evidence="1">
    <location>
        <begin position="1"/>
        <end position="22"/>
    </location>
</feature>
<dbReference type="PROSITE" id="PS51257">
    <property type="entry name" value="PROKAR_LIPOPROTEIN"/>
    <property type="match status" value="1"/>
</dbReference>
<feature type="chain" id="PRO_5020324305" description="Lipoprotein" evidence="1">
    <location>
        <begin position="23"/>
        <end position="183"/>
    </location>
</feature>
<evidence type="ECO:0000313" key="2">
    <source>
        <dbReference type="EMBL" id="RXR20265.1"/>
    </source>
</evidence>
<dbReference type="RefSeq" id="WP_129462316.1">
    <property type="nucleotide sequence ID" value="NZ_SBKN01000009.1"/>
</dbReference>
<name>A0A4Q1K4K9_9FLAO</name>
<dbReference type="Proteomes" id="UP000289857">
    <property type="component" value="Unassembled WGS sequence"/>
</dbReference>
<keyword evidence="3" id="KW-1185">Reference proteome</keyword>
<proteinExistence type="predicted"/>
<evidence type="ECO:0000256" key="1">
    <source>
        <dbReference type="SAM" id="SignalP"/>
    </source>
</evidence>
<dbReference type="EMBL" id="SBKN01000009">
    <property type="protein sequence ID" value="RXR20265.1"/>
    <property type="molecule type" value="Genomic_DNA"/>
</dbReference>